<dbReference type="SFLD" id="SFLDG01067">
    <property type="entry name" value="SPASM/twitch_domain_containing"/>
    <property type="match status" value="1"/>
</dbReference>
<dbReference type="InterPro" id="IPR023867">
    <property type="entry name" value="Sulphatase_maturase_rSAM"/>
</dbReference>
<proteinExistence type="inferred from homology"/>
<keyword evidence="5" id="KW-0411">Iron-sulfur</keyword>
<comment type="cofactor">
    <cofactor evidence="1">
        <name>[4Fe-4S] cluster</name>
        <dbReference type="ChEBI" id="CHEBI:49883"/>
    </cofactor>
</comment>
<evidence type="ECO:0000256" key="6">
    <source>
        <dbReference type="ARBA" id="ARBA00023601"/>
    </source>
</evidence>
<evidence type="ECO:0000256" key="5">
    <source>
        <dbReference type="ARBA" id="ARBA00023014"/>
    </source>
</evidence>
<dbReference type="SFLD" id="SFLDS00029">
    <property type="entry name" value="Radical_SAM"/>
    <property type="match status" value="1"/>
</dbReference>
<dbReference type="SFLD" id="SFLDG01386">
    <property type="entry name" value="main_SPASM_domain-containing"/>
    <property type="match status" value="1"/>
</dbReference>
<dbReference type="PANTHER" id="PTHR43273:SF3">
    <property type="entry name" value="ANAEROBIC SULFATASE-MATURATING ENZYME HOMOLOG ASLB-RELATED"/>
    <property type="match status" value="1"/>
</dbReference>
<dbReference type="InterPro" id="IPR023885">
    <property type="entry name" value="4Fe4S-binding_SPASM_dom"/>
</dbReference>
<sequence>MLESFKVDDIEFNLDPDTCFWGIGEYPALEELYNKVREDITREMQNLRFNTDIILLYLNPTDRCNASCPYCYHFNDIKARGIDMSYNHIESIINKFIEYYDDKNIDGSVIFHGVEPLLLKDDIFKIIEIYKNDVFFGIQTNGFLLNEEDTTFIKENDVKIGISLDSPYEKTDDFLRGKGHFKKINNVLDWFNGYKQLNINTTVTKHNVHQLSSMVNFLIEKEIHLCLMNPVRGTQKSALSFRPDPIILAKEYIDAVNLTLKSTKGGYRFVIGDFANILLGIVAPSSRVMLCDISPCGAARRFFAIAADGSAYPCSEFIGKEDFVGGNIYQNSINDICRSQNFEKVRERVVEKIDDCDTCLIRNICGAPCPSEIHSTDGSMYKKSFYCDFYKELIKHAFRVIYQDEVRYVLKQDVLKEMYYLR</sequence>
<dbReference type="Proteomes" id="UP000317158">
    <property type="component" value="Unassembled WGS sequence"/>
</dbReference>
<accession>A0A520KSF1</accession>
<dbReference type="CDD" id="cd01335">
    <property type="entry name" value="Radical_SAM"/>
    <property type="match status" value="1"/>
</dbReference>
<protein>
    <submittedName>
        <fullName evidence="8">Peptide-modifying radical SAM enzyme CbpB</fullName>
    </submittedName>
</protein>
<keyword evidence="4" id="KW-0408">Iron</keyword>
<dbReference type="InterPro" id="IPR007197">
    <property type="entry name" value="rSAM"/>
</dbReference>
<evidence type="ECO:0000313" key="8">
    <source>
        <dbReference type="EMBL" id="RZN64814.1"/>
    </source>
</evidence>
<dbReference type="SFLD" id="SFLDG01384">
    <property type="entry name" value="thioether_bond_formation_requi"/>
    <property type="match status" value="1"/>
</dbReference>
<dbReference type="AlphaFoldDB" id="A0A520KSF1"/>
<dbReference type="GO" id="GO:0016491">
    <property type="term" value="F:oxidoreductase activity"/>
    <property type="evidence" value="ECO:0007669"/>
    <property type="project" value="InterPro"/>
</dbReference>
<evidence type="ECO:0000256" key="4">
    <source>
        <dbReference type="ARBA" id="ARBA00023004"/>
    </source>
</evidence>
<dbReference type="Gene3D" id="3.20.20.70">
    <property type="entry name" value="Aldolase class I"/>
    <property type="match status" value="1"/>
</dbReference>
<dbReference type="EMBL" id="RXIF01000004">
    <property type="protein sequence ID" value="RZN64814.1"/>
    <property type="molecule type" value="Genomic_DNA"/>
</dbReference>
<feature type="domain" description="Radical SAM core" evidence="7">
    <location>
        <begin position="50"/>
        <end position="268"/>
    </location>
</feature>
<keyword evidence="3" id="KW-0479">Metal-binding</keyword>
<dbReference type="Pfam" id="PF04055">
    <property type="entry name" value="Radical_SAM"/>
    <property type="match status" value="1"/>
</dbReference>
<dbReference type="SUPFAM" id="SSF102114">
    <property type="entry name" value="Radical SAM enzymes"/>
    <property type="match status" value="1"/>
</dbReference>
<evidence type="ECO:0000256" key="1">
    <source>
        <dbReference type="ARBA" id="ARBA00001966"/>
    </source>
</evidence>
<keyword evidence="2" id="KW-0949">S-adenosyl-L-methionine</keyword>
<dbReference type="NCBIfam" id="TIGR04163">
    <property type="entry name" value="rSAM_cobopep"/>
    <property type="match status" value="1"/>
</dbReference>
<evidence type="ECO:0000256" key="2">
    <source>
        <dbReference type="ARBA" id="ARBA00022691"/>
    </source>
</evidence>
<dbReference type="InterPro" id="IPR058240">
    <property type="entry name" value="rSAM_sf"/>
</dbReference>
<comment type="similarity">
    <text evidence="6">Belongs to the radical SAM superfamily. Anaerobic sulfatase-maturating enzyme family.</text>
</comment>
<gene>
    <name evidence="8" type="primary">cbpB</name>
    <name evidence="8" type="ORF">EF806_01825</name>
</gene>
<evidence type="ECO:0000256" key="3">
    <source>
        <dbReference type="ARBA" id="ARBA00022723"/>
    </source>
</evidence>
<dbReference type="NCBIfam" id="TIGR04085">
    <property type="entry name" value="rSAM_more_4Fe4S"/>
    <property type="match status" value="1"/>
</dbReference>
<dbReference type="PROSITE" id="PS51918">
    <property type="entry name" value="RADICAL_SAM"/>
    <property type="match status" value="1"/>
</dbReference>
<dbReference type="GO" id="GO:0046872">
    <property type="term" value="F:metal ion binding"/>
    <property type="evidence" value="ECO:0007669"/>
    <property type="project" value="UniProtKB-KW"/>
</dbReference>
<dbReference type="InterPro" id="IPR013785">
    <property type="entry name" value="Aldolase_TIM"/>
</dbReference>
<evidence type="ECO:0000259" key="7">
    <source>
        <dbReference type="PROSITE" id="PS51918"/>
    </source>
</evidence>
<dbReference type="PANTHER" id="PTHR43273">
    <property type="entry name" value="ANAEROBIC SULFATASE-MATURATING ENZYME HOMOLOG ASLB-RELATED"/>
    <property type="match status" value="1"/>
</dbReference>
<organism evidence="8 9">
    <name type="scientific">Methanoliparum thermophilum</name>
    <dbReference type="NCBI Taxonomy" id="2491083"/>
    <lineage>
        <taxon>Archaea</taxon>
        <taxon>Methanobacteriati</taxon>
        <taxon>Methanobacteriota</taxon>
        <taxon>Candidatus Methanoliparia</taxon>
        <taxon>Candidatus Methanoliparales</taxon>
        <taxon>Candidatus Methanoliparaceae</taxon>
        <taxon>Candidatus Methanoliparum</taxon>
    </lineage>
</organism>
<name>A0A520KSF1_METT2</name>
<dbReference type="GO" id="GO:0051536">
    <property type="term" value="F:iron-sulfur cluster binding"/>
    <property type="evidence" value="ECO:0007669"/>
    <property type="project" value="UniProtKB-KW"/>
</dbReference>
<dbReference type="InterPro" id="IPR026423">
    <property type="entry name" value="rSAM_cobopep"/>
</dbReference>
<dbReference type="Pfam" id="PF13186">
    <property type="entry name" value="SPASM"/>
    <property type="match status" value="1"/>
</dbReference>
<reference evidence="8 9" key="1">
    <citation type="journal article" date="2019" name="Nat. Microbiol.">
        <title>Wide diversity of methane and short-chain alkane metabolisms in uncultured archaea.</title>
        <authorList>
            <person name="Borrel G."/>
            <person name="Adam P.S."/>
            <person name="McKay L.J."/>
            <person name="Chen L.X."/>
            <person name="Sierra-Garcia I.N."/>
            <person name="Sieber C.M."/>
            <person name="Letourneur Q."/>
            <person name="Ghozlane A."/>
            <person name="Andersen G.L."/>
            <person name="Li W.J."/>
            <person name="Hallam S.J."/>
            <person name="Muyzer G."/>
            <person name="de Oliveira V.M."/>
            <person name="Inskeep W.P."/>
            <person name="Banfield J.F."/>
            <person name="Gribaldo S."/>
        </authorList>
    </citation>
    <scope>NUCLEOTIDE SEQUENCE [LARGE SCALE GENOMIC DNA]</scope>
    <source>
        <strain evidence="8">NM1a</strain>
    </source>
</reference>
<evidence type="ECO:0000313" key="9">
    <source>
        <dbReference type="Proteomes" id="UP000317158"/>
    </source>
</evidence>
<comment type="caution">
    <text evidence="8">The sequence shown here is derived from an EMBL/GenBank/DDBJ whole genome shotgun (WGS) entry which is preliminary data.</text>
</comment>